<dbReference type="Pfam" id="PF04379">
    <property type="entry name" value="DUF525"/>
    <property type="match status" value="1"/>
</dbReference>
<dbReference type="InterPro" id="IPR007474">
    <property type="entry name" value="ApaG_domain"/>
</dbReference>
<feature type="domain" description="ApaG" evidence="2">
    <location>
        <begin position="6"/>
        <end position="130"/>
    </location>
</feature>
<dbReference type="Gene3D" id="2.60.40.1470">
    <property type="entry name" value="ApaG domain"/>
    <property type="match status" value="1"/>
</dbReference>
<gene>
    <name evidence="3" type="ORF">METZ01_LOCUS312209</name>
</gene>
<organism evidence="3">
    <name type="scientific">marine metagenome</name>
    <dbReference type="NCBI Taxonomy" id="408172"/>
    <lineage>
        <taxon>unclassified sequences</taxon>
        <taxon>metagenomes</taxon>
        <taxon>ecological metagenomes</taxon>
    </lineage>
</organism>
<dbReference type="InterPro" id="IPR036767">
    <property type="entry name" value="ApaG_sf"/>
</dbReference>
<name>A0A382NGC8_9ZZZZ</name>
<dbReference type="PANTHER" id="PTHR47191:SF2">
    <property type="entry name" value="OS05G0170800 PROTEIN"/>
    <property type="match status" value="1"/>
</dbReference>
<dbReference type="AlphaFoldDB" id="A0A382NGC8"/>
<dbReference type="EMBL" id="UINC01099804">
    <property type="protein sequence ID" value="SVC59355.1"/>
    <property type="molecule type" value="Genomic_DNA"/>
</dbReference>
<protein>
    <recommendedName>
        <fullName evidence="1">Protein ApaG</fullName>
    </recommendedName>
</protein>
<evidence type="ECO:0000259" key="2">
    <source>
        <dbReference type="PROSITE" id="PS51087"/>
    </source>
</evidence>
<reference evidence="3" key="1">
    <citation type="submission" date="2018-05" db="EMBL/GenBank/DDBJ databases">
        <authorList>
            <person name="Lanie J.A."/>
            <person name="Ng W.-L."/>
            <person name="Kazmierczak K.M."/>
            <person name="Andrzejewski T.M."/>
            <person name="Davidsen T.M."/>
            <person name="Wayne K.J."/>
            <person name="Tettelin H."/>
            <person name="Glass J.I."/>
            <person name="Rusch D."/>
            <person name="Podicherti R."/>
            <person name="Tsui H.-C.T."/>
            <person name="Winkler M.E."/>
        </authorList>
    </citation>
    <scope>NUCLEOTIDE SEQUENCE</scope>
</reference>
<dbReference type="PROSITE" id="PS51087">
    <property type="entry name" value="APAG"/>
    <property type="match status" value="1"/>
</dbReference>
<accession>A0A382NGC8</accession>
<dbReference type="NCBIfam" id="NF003967">
    <property type="entry name" value="PRK05461.1"/>
    <property type="match status" value="1"/>
</dbReference>
<dbReference type="PANTHER" id="PTHR47191">
    <property type="entry name" value="OS05G0170800 PROTEIN"/>
    <property type="match status" value="1"/>
</dbReference>
<dbReference type="InterPro" id="IPR050718">
    <property type="entry name" value="ApaG-like"/>
</dbReference>
<dbReference type="InterPro" id="IPR023065">
    <property type="entry name" value="Uncharacterised_ApaG"/>
</dbReference>
<proteinExistence type="inferred from homology"/>
<sequence length="130" mass="14762">MPAVPEAITNGLCVSVESEFIPERSNPDQPLFFFAYHITIKNEGDRPLTLKNRYWHITDAAGQVEEVRGPGVVGYQPRLEKDQSFQYTSFCPLRTEFGTMKGTYEMVWDDGETFDAEIPAFQLVTPHSVN</sequence>
<evidence type="ECO:0000256" key="1">
    <source>
        <dbReference type="ARBA" id="ARBA00017693"/>
    </source>
</evidence>
<dbReference type="SUPFAM" id="SSF110069">
    <property type="entry name" value="ApaG-like"/>
    <property type="match status" value="1"/>
</dbReference>
<evidence type="ECO:0000313" key="3">
    <source>
        <dbReference type="EMBL" id="SVC59355.1"/>
    </source>
</evidence>
<dbReference type="HAMAP" id="MF_00791">
    <property type="entry name" value="ApaG"/>
    <property type="match status" value="1"/>
</dbReference>